<dbReference type="AlphaFoldDB" id="A0A926Y5A7"/>
<accession>A0A926Y5A7</accession>
<dbReference type="EMBL" id="JACWZY010000031">
    <property type="protein sequence ID" value="MBD2704420.1"/>
    <property type="molecule type" value="Genomic_DNA"/>
</dbReference>
<name>A0A926Y5A7_9BACT</name>
<dbReference type="Proteomes" id="UP000598820">
    <property type="component" value="Unassembled WGS sequence"/>
</dbReference>
<comment type="caution">
    <text evidence="1">The sequence shown here is derived from an EMBL/GenBank/DDBJ whole genome shotgun (WGS) entry which is preliminary data.</text>
</comment>
<dbReference type="RefSeq" id="WP_190890979.1">
    <property type="nucleotide sequence ID" value="NZ_JACWZY010000031.1"/>
</dbReference>
<organism evidence="1 2">
    <name type="scientific">Spirosoma profusum</name>
    <dbReference type="NCBI Taxonomy" id="2771354"/>
    <lineage>
        <taxon>Bacteria</taxon>
        <taxon>Pseudomonadati</taxon>
        <taxon>Bacteroidota</taxon>
        <taxon>Cytophagia</taxon>
        <taxon>Cytophagales</taxon>
        <taxon>Cytophagaceae</taxon>
        <taxon>Spirosoma</taxon>
    </lineage>
</organism>
<evidence type="ECO:0000313" key="1">
    <source>
        <dbReference type="EMBL" id="MBD2704420.1"/>
    </source>
</evidence>
<protein>
    <submittedName>
        <fullName evidence="1">Uncharacterized protein</fullName>
    </submittedName>
</protein>
<proteinExistence type="predicted"/>
<evidence type="ECO:0000313" key="2">
    <source>
        <dbReference type="Proteomes" id="UP000598820"/>
    </source>
</evidence>
<gene>
    <name evidence="1" type="ORF">IC229_27515</name>
</gene>
<keyword evidence="2" id="KW-1185">Reference proteome</keyword>
<reference evidence="1" key="1">
    <citation type="submission" date="2020-09" db="EMBL/GenBank/DDBJ databases">
        <authorList>
            <person name="Kim M.K."/>
        </authorList>
    </citation>
    <scope>NUCLEOTIDE SEQUENCE</scope>
    <source>
        <strain evidence="1">BT702</strain>
    </source>
</reference>
<sequence>MVKPLSYILNKAIEIKNELVLKANTATRVGTWMENLAESTALEFDPEKEGGYKVNQWVIIDGVLHKCLIAAATGQSPATHPAKWSTKLVTDKTQVTVGNNLPVSASAVAQLLAEGSGGSGALPPYATENIAGIARKASKAQLNAGVANDVWVSPEDLDDKIEALNAGLNPDLQVATDNGNVTTREIQAAEFHAPSFPSATSATQVLVPINMPGGIKKIGVLNASQLLSSLGTGGTYTVVFEGCIDLPMPPKSVEDFTITNDKFNVPLLHNLDLPGDKIRATMTDKKGNPLLGLFDLTYPDNSHFVLSPIGQIPTDFSETLRLEQYNLTT</sequence>